<organism evidence="1">
    <name type="scientific">uncultured bacterium</name>
    <name type="common">gcode 4</name>
    <dbReference type="NCBI Taxonomy" id="1234023"/>
    <lineage>
        <taxon>Bacteria</taxon>
        <taxon>environmental samples</taxon>
    </lineage>
</organism>
<dbReference type="EMBL" id="AMFJ01034111">
    <property type="protein sequence ID" value="EKD30245.1"/>
    <property type="molecule type" value="Genomic_DNA"/>
</dbReference>
<proteinExistence type="predicted"/>
<gene>
    <name evidence="1" type="ORF">ACD_78C00111G0001</name>
</gene>
<protein>
    <submittedName>
        <fullName evidence="1">Uncharacterized protein</fullName>
    </submittedName>
</protein>
<name>K1XIS9_9BACT</name>
<comment type="caution">
    <text evidence="1">The sequence shown here is derived from an EMBL/GenBank/DDBJ whole genome shotgun (WGS) entry which is preliminary data.</text>
</comment>
<reference evidence="1" key="1">
    <citation type="journal article" date="2012" name="Science">
        <title>Fermentation, hydrogen, and sulfur metabolism in multiple uncultivated bacterial phyla.</title>
        <authorList>
            <person name="Wrighton K.C."/>
            <person name="Thomas B.C."/>
            <person name="Sharon I."/>
            <person name="Miller C.S."/>
            <person name="Castelle C.J."/>
            <person name="VerBerkmoes N.C."/>
            <person name="Wilkins M.J."/>
            <person name="Hettich R.L."/>
            <person name="Lipton M.S."/>
            <person name="Williams K.H."/>
            <person name="Long P.E."/>
            <person name="Banfield J.F."/>
        </authorList>
    </citation>
    <scope>NUCLEOTIDE SEQUENCE [LARGE SCALE GENOMIC DNA]</scope>
</reference>
<accession>K1XIS9</accession>
<sequence length="103" mass="11891">MVCTFEEWGLDFKRQNSLEKNNESRAIHNLTHLTTDSVWPKSDTSQTPQKSGCIRAKEMDLKKSYGDSFNDDLFELHDFTLAFTKSIKSVTDIIKAMYVIPQK</sequence>
<dbReference type="AlphaFoldDB" id="K1XIS9"/>
<evidence type="ECO:0000313" key="1">
    <source>
        <dbReference type="EMBL" id="EKD30245.1"/>
    </source>
</evidence>